<dbReference type="EMBL" id="CP045915">
    <property type="protein sequence ID" value="QGH33734.1"/>
    <property type="molecule type" value="Genomic_DNA"/>
</dbReference>
<protein>
    <submittedName>
        <fullName evidence="2">DUF998 domain-containing protein</fullName>
    </submittedName>
</protein>
<name>A0A5Q2TFZ7_9BACI</name>
<dbReference type="Pfam" id="PF06197">
    <property type="entry name" value="DUF998"/>
    <property type="match status" value="1"/>
</dbReference>
<gene>
    <name evidence="2" type="ORF">GI584_06750</name>
</gene>
<dbReference type="Proteomes" id="UP000339690">
    <property type="component" value="Chromosome"/>
</dbReference>
<keyword evidence="3" id="KW-1185">Reference proteome</keyword>
<dbReference type="KEGG" id="grc:GI584_06750"/>
<evidence type="ECO:0000313" key="2">
    <source>
        <dbReference type="EMBL" id="QGH33734.1"/>
    </source>
</evidence>
<feature type="transmembrane region" description="Helical" evidence="1">
    <location>
        <begin position="224"/>
        <end position="245"/>
    </location>
</feature>
<feature type="transmembrane region" description="Helical" evidence="1">
    <location>
        <begin position="83"/>
        <end position="104"/>
    </location>
</feature>
<dbReference type="AlphaFoldDB" id="A0A5Q2TFZ7"/>
<feature type="transmembrane region" description="Helical" evidence="1">
    <location>
        <begin position="164"/>
        <end position="181"/>
    </location>
</feature>
<dbReference type="InterPro" id="IPR009339">
    <property type="entry name" value="DUF998"/>
</dbReference>
<evidence type="ECO:0000313" key="3">
    <source>
        <dbReference type="Proteomes" id="UP000339690"/>
    </source>
</evidence>
<feature type="transmembrane region" description="Helical" evidence="1">
    <location>
        <begin position="116"/>
        <end position="136"/>
    </location>
</feature>
<keyword evidence="1" id="KW-1133">Transmembrane helix</keyword>
<accession>A0A5Q2TFZ7</accession>
<evidence type="ECO:0000256" key="1">
    <source>
        <dbReference type="SAM" id="Phobius"/>
    </source>
</evidence>
<reference evidence="2 3" key="1">
    <citation type="submission" date="2019-11" db="EMBL/GenBank/DDBJ databases">
        <title>Gracilibacillus salitolerans sp. nov., a moderate halophile isolated from a saline soil in northwest China.</title>
        <authorList>
            <person name="Gan L."/>
        </authorList>
    </citation>
    <scope>NUCLEOTIDE SEQUENCE [LARGE SCALE GENOMIC DNA]</scope>
    <source>
        <strain evidence="2 3">SCU50</strain>
    </source>
</reference>
<proteinExistence type="predicted"/>
<keyword evidence="1" id="KW-0472">Membrane</keyword>
<keyword evidence="1" id="KW-0812">Transmembrane</keyword>
<organism evidence="2 3">
    <name type="scientific">Gracilibacillus salitolerans</name>
    <dbReference type="NCBI Taxonomy" id="2663022"/>
    <lineage>
        <taxon>Bacteria</taxon>
        <taxon>Bacillati</taxon>
        <taxon>Bacillota</taxon>
        <taxon>Bacilli</taxon>
        <taxon>Bacillales</taxon>
        <taxon>Bacillaceae</taxon>
        <taxon>Gracilibacillus</taxon>
    </lineage>
</organism>
<sequence length="253" mass="28327">MTNVTMIKIFLLLRLGIYDKKGVMTLTGFKKHWHSHRVTKCLLGCGFFGSTMFVFVFLIDGITRAGYDPIYHPVSALSLGNRGWIQITNFMITGILTIAFALGMRRSLNPGSGAKWGPLLLGLFGISLVFSGVFVMDPMQGYPPGAPTGVFTEGVSWHHYAHDVFGILVFTSLPITCFVLARRFLKSEGRIGWTLYSIFTGTVMLVLFMFFGTLWENDSQFAGLIQRIMLITGFAWISLVAAFLYRKCKKVYV</sequence>
<feature type="transmembrane region" description="Helical" evidence="1">
    <location>
        <begin position="41"/>
        <end position="63"/>
    </location>
</feature>
<feature type="transmembrane region" description="Helical" evidence="1">
    <location>
        <begin position="193"/>
        <end position="212"/>
    </location>
</feature>